<accession>A0A2W4ZC07</accession>
<dbReference type="InterPro" id="IPR013786">
    <property type="entry name" value="AcylCoA_DH/ox_N"/>
</dbReference>
<dbReference type="InterPro" id="IPR009100">
    <property type="entry name" value="AcylCoA_DH/oxidase_NM_dom_sf"/>
</dbReference>
<dbReference type="EMBL" id="QFNK01000347">
    <property type="protein sequence ID" value="PZO79830.1"/>
    <property type="molecule type" value="Genomic_DNA"/>
</dbReference>
<dbReference type="InterPro" id="IPR006091">
    <property type="entry name" value="Acyl-CoA_Oxase/DH_mid-dom"/>
</dbReference>
<feature type="domain" description="Acyl-CoA dehydrogenase/oxidase N-terminal" evidence="2">
    <location>
        <begin position="78"/>
        <end position="156"/>
    </location>
</feature>
<dbReference type="GO" id="GO:0016627">
    <property type="term" value="F:oxidoreductase activity, acting on the CH-CH group of donors"/>
    <property type="evidence" value="ECO:0007669"/>
    <property type="project" value="InterPro"/>
</dbReference>
<gene>
    <name evidence="3" type="ORF">DI626_11475</name>
</gene>
<feature type="non-terminal residue" evidence="3">
    <location>
        <position position="246"/>
    </location>
</feature>
<dbReference type="SUPFAM" id="SSF56645">
    <property type="entry name" value="Acyl-CoA dehydrogenase NM domain-like"/>
    <property type="match status" value="1"/>
</dbReference>
<evidence type="ECO:0000259" key="2">
    <source>
        <dbReference type="Pfam" id="PF02771"/>
    </source>
</evidence>
<dbReference type="InterPro" id="IPR046373">
    <property type="entry name" value="Acyl-CoA_Oxase/DH_mid-dom_sf"/>
</dbReference>
<proteinExistence type="predicted"/>
<sequence length="246" mass="26540">MTYAPPLSDMMFVLGHVARLESLPEHPDYGVLDEGMVGSILEQAAQLAGDVLAPLNHTGDKNGCIWKDGSVTTPPGFKEAYRQYREGGWNAVPFSPSHGGQGLPWLVAFAVQEMWQGANMSFGLCPLLNQGAIEAIEAHGSDAQKEEYLEKLISGEWTGTMNLTEPQAGSDLAAVRTRAVPADDGTYKITGQKIFITYGEHDFADNIIHLVLARLPDAPEGVKGISLFIVPKFLKDGARNDLVCSG</sequence>
<dbReference type="Gene3D" id="2.40.110.10">
    <property type="entry name" value="Butyryl-CoA Dehydrogenase, subunit A, domain 2"/>
    <property type="match status" value="1"/>
</dbReference>
<dbReference type="PANTHER" id="PTHR42803">
    <property type="entry name" value="ACYL-COA DEHYDROGENASE"/>
    <property type="match status" value="1"/>
</dbReference>
<dbReference type="PANTHER" id="PTHR42803:SF1">
    <property type="entry name" value="BROAD-SPECIFICITY LINEAR ACYL-COA DEHYDROGENASE FADE5"/>
    <property type="match status" value="1"/>
</dbReference>
<organism evidence="3 4">
    <name type="scientific">Micavibrio aeruginosavorus</name>
    <dbReference type="NCBI Taxonomy" id="349221"/>
    <lineage>
        <taxon>Bacteria</taxon>
        <taxon>Pseudomonadati</taxon>
        <taxon>Bdellovibrionota</taxon>
        <taxon>Bdellovibrionia</taxon>
        <taxon>Bdellovibrionales</taxon>
        <taxon>Pseudobdellovibrionaceae</taxon>
        <taxon>Micavibrio</taxon>
    </lineage>
</organism>
<evidence type="ECO:0000313" key="3">
    <source>
        <dbReference type="EMBL" id="PZO79830.1"/>
    </source>
</evidence>
<evidence type="ECO:0000259" key="1">
    <source>
        <dbReference type="Pfam" id="PF02770"/>
    </source>
</evidence>
<dbReference type="AlphaFoldDB" id="A0A2W4ZC07"/>
<dbReference type="InterPro" id="IPR052166">
    <property type="entry name" value="Diverse_Acyl-CoA_DH"/>
</dbReference>
<name>A0A2W4ZC07_9BACT</name>
<evidence type="ECO:0000313" key="4">
    <source>
        <dbReference type="Proteomes" id="UP000249557"/>
    </source>
</evidence>
<dbReference type="GO" id="GO:0050660">
    <property type="term" value="F:flavin adenine dinucleotide binding"/>
    <property type="evidence" value="ECO:0007669"/>
    <property type="project" value="InterPro"/>
</dbReference>
<comment type="caution">
    <text evidence="3">The sequence shown here is derived from an EMBL/GenBank/DDBJ whole genome shotgun (WGS) entry which is preliminary data.</text>
</comment>
<dbReference type="Pfam" id="PF02771">
    <property type="entry name" value="Acyl-CoA_dh_N"/>
    <property type="match status" value="1"/>
</dbReference>
<dbReference type="Gene3D" id="1.10.540.10">
    <property type="entry name" value="Acyl-CoA dehydrogenase/oxidase, N-terminal domain"/>
    <property type="match status" value="1"/>
</dbReference>
<reference evidence="3 4" key="1">
    <citation type="submission" date="2017-08" db="EMBL/GenBank/DDBJ databases">
        <title>Infants hospitalized years apart are colonized by the same room-sourced microbial strains.</title>
        <authorList>
            <person name="Brooks B."/>
            <person name="Olm M.R."/>
            <person name="Firek B.A."/>
            <person name="Baker R."/>
            <person name="Thomas B.C."/>
            <person name="Morowitz M.J."/>
            <person name="Banfield J.F."/>
        </authorList>
    </citation>
    <scope>NUCLEOTIDE SEQUENCE [LARGE SCALE GENOMIC DNA]</scope>
    <source>
        <strain evidence="3">S2_018_000_R2_104</strain>
    </source>
</reference>
<protein>
    <submittedName>
        <fullName evidence="3">Acyl-CoA dehydrogenase</fullName>
    </submittedName>
</protein>
<dbReference type="Proteomes" id="UP000249557">
    <property type="component" value="Unassembled WGS sequence"/>
</dbReference>
<feature type="domain" description="Acyl-CoA oxidase/dehydrogenase middle" evidence="1">
    <location>
        <begin position="161"/>
        <end position="232"/>
    </location>
</feature>
<dbReference type="Pfam" id="PF02770">
    <property type="entry name" value="Acyl-CoA_dh_M"/>
    <property type="match status" value="1"/>
</dbReference>
<dbReference type="InterPro" id="IPR037069">
    <property type="entry name" value="AcylCoA_DH/ox_N_sf"/>
</dbReference>